<dbReference type="eggNOG" id="KOG1055">
    <property type="taxonomic scope" value="Eukaryota"/>
</dbReference>
<dbReference type="GO" id="GO:0038039">
    <property type="term" value="C:G protein-coupled receptor heterodimeric complex"/>
    <property type="evidence" value="ECO:0000318"/>
    <property type="project" value="GO_Central"/>
</dbReference>
<dbReference type="PANTHER" id="PTHR10519:SF74">
    <property type="entry name" value="GAMMA-AMINOBUTYRIC ACID TYPE B RECEPTOR SUBUNIT 2"/>
    <property type="match status" value="1"/>
</dbReference>
<evidence type="ECO:0000256" key="2">
    <source>
        <dbReference type="ARBA" id="ARBA00022692"/>
    </source>
</evidence>
<dbReference type="RefSeq" id="XP_002118738.1">
    <property type="nucleotide sequence ID" value="XM_002118702.1"/>
</dbReference>
<feature type="transmembrane region" description="Helical" evidence="9">
    <location>
        <begin position="57"/>
        <end position="78"/>
    </location>
</feature>
<keyword evidence="8" id="KW-0807">Transducer</keyword>
<accession>B3SER9</accession>
<dbReference type="PROSITE" id="PS50259">
    <property type="entry name" value="G_PROTEIN_RECEP_F3_4"/>
    <property type="match status" value="1"/>
</dbReference>
<feature type="transmembrane region" description="Helical" evidence="9">
    <location>
        <begin position="133"/>
        <end position="156"/>
    </location>
</feature>
<dbReference type="GeneID" id="6759952"/>
<dbReference type="OrthoDB" id="2150267at2759"/>
<keyword evidence="12" id="KW-1185">Reference proteome</keyword>
<dbReference type="STRING" id="10228.B3SER9"/>
<evidence type="ECO:0000256" key="7">
    <source>
        <dbReference type="ARBA" id="ARBA00023180"/>
    </source>
</evidence>
<dbReference type="PRINTS" id="PR01177">
    <property type="entry name" value="GABAB1RECPTR"/>
</dbReference>
<dbReference type="Proteomes" id="UP000009022">
    <property type="component" value="Unassembled WGS sequence"/>
</dbReference>
<dbReference type="KEGG" id="tad:TRIADDRAFT_16716"/>
<dbReference type="OMA" id="CESTHNT"/>
<dbReference type="CDD" id="cd15047">
    <property type="entry name" value="7tmC_GABA-B-like"/>
    <property type="match status" value="1"/>
</dbReference>
<evidence type="ECO:0000256" key="1">
    <source>
        <dbReference type="ARBA" id="ARBA00004141"/>
    </source>
</evidence>
<evidence type="ECO:0000256" key="8">
    <source>
        <dbReference type="ARBA" id="ARBA00023224"/>
    </source>
</evidence>
<dbReference type="EMBL" id="DS985625">
    <property type="protein sequence ID" value="EDV18776.1"/>
    <property type="molecule type" value="Genomic_DNA"/>
</dbReference>
<sequence>RVPVSHVSIETETISISIPALIAFTILSGIGILFCIGLIAFTLNYRHDRHIKLSSPRINIVSAIGCLICYFSIIVFGIDSGVVPLITVPAFCTVKIWLLCIGFTFAFGALFAKTWRIHKIFTCKTRQSVIKDWHLLTTVFQLLIIDVIILLCWTIIDPMQLKHLTITTQINQDESNTISRQLQYYCSCNQIVVWMAIVFGYKFLLLLIGSFLAYETRNVTIPALNDSKFIGFSIYNVTLLAAVGSIISFVVRASPTTLYVLHAILIFICSTTTLMFIFIPK</sequence>
<dbReference type="InterPro" id="IPR017978">
    <property type="entry name" value="GPCR_3_C"/>
</dbReference>
<feature type="non-terminal residue" evidence="11">
    <location>
        <position position="281"/>
    </location>
</feature>
<feature type="transmembrane region" description="Helical" evidence="9">
    <location>
        <begin position="191"/>
        <end position="214"/>
    </location>
</feature>
<dbReference type="AlphaFoldDB" id="B3SER9"/>
<evidence type="ECO:0000256" key="9">
    <source>
        <dbReference type="SAM" id="Phobius"/>
    </source>
</evidence>
<reference evidence="11 12" key="1">
    <citation type="journal article" date="2008" name="Nature">
        <title>The Trichoplax genome and the nature of placozoans.</title>
        <authorList>
            <person name="Srivastava M."/>
            <person name="Begovic E."/>
            <person name="Chapman J."/>
            <person name="Putnam N.H."/>
            <person name="Hellsten U."/>
            <person name="Kawashima T."/>
            <person name="Kuo A."/>
            <person name="Mitros T."/>
            <person name="Salamov A."/>
            <person name="Carpenter M.L."/>
            <person name="Signorovitch A.Y."/>
            <person name="Moreno M.A."/>
            <person name="Kamm K."/>
            <person name="Grimwood J."/>
            <person name="Schmutz J."/>
            <person name="Shapiro H."/>
            <person name="Grigoriev I.V."/>
            <person name="Buss L.W."/>
            <person name="Schierwater B."/>
            <person name="Dellaporta S.L."/>
            <person name="Rokhsar D.S."/>
        </authorList>
    </citation>
    <scope>NUCLEOTIDE SEQUENCE [LARGE SCALE GENOMIC DNA]</scope>
    <source>
        <strain evidence="11 12">Grell-BS-1999</strain>
    </source>
</reference>
<organism evidence="11 12">
    <name type="scientific">Trichoplax adhaerens</name>
    <name type="common">Trichoplax reptans</name>
    <dbReference type="NCBI Taxonomy" id="10228"/>
    <lineage>
        <taxon>Eukaryota</taxon>
        <taxon>Metazoa</taxon>
        <taxon>Placozoa</taxon>
        <taxon>Uniplacotomia</taxon>
        <taxon>Trichoplacea</taxon>
        <taxon>Trichoplacidae</taxon>
        <taxon>Trichoplax</taxon>
    </lineage>
</organism>
<feature type="domain" description="G-protein coupled receptors family 3 profile" evidence="10">
    <location>
        <begin position="54"/>
        <end position="281"/>
    </location>
</feature>
<comment type="subcellular location">
    <subcellularLocation>
        <location evidence="1">Membrane</location>
        <topology evidence="1">Multi-pass membrane protein</topology>
    </subcellularLocation>
</comment>
<keyword evidence="5 9" id="KW-0472">Membrane</keyword>
<keyword evidence="2 9" id="KW-0812">Transmembrane</keyword>
<keyword evidence="3 9" id="KW-1133">Transmembrane helix</keyword>
<feature type="transmembrane region" description="Helical" evidence="9">
    <location>
        <begin position="20"/>
        <end position="45"/>
    </location>
</feature>
<dbReference type="InParanoid" id="B3SER9"/>
<dbReference type="GO" id="GO:0007214">
    <property type="term" value="P:gamma-aminobutyric acid signaling pathway"/>
    <property type="evidence" value="ECO:0000318"/>
    <property type="project" value="GO_Central"/>
</dbReference>
<dbReference type="PhylomeDB" id="B3SER9"/>
<keyword evidence="6" id="KW-0675">Receptor</keyword>
<keyword evidence="7" id="KW-0325">Glycoprotein</keyword>
<dbReference type="CTD" id="6759952"/>
<evidence type="ECO:0000256" key="6">
    <source>
        <dbReference type="ARBA" id="ARBA00023170"/>
    </source>
</evidence>
<evidence type="ECO:0000313" key="11">
    <source>
        <dbReference type="EMBL" id="EDV18776.1"/>
    </source>
</evidence>
<dbReference type="InterPro" id="IPR002455">
    <property type="entry name" value="GPCR3_GABA-B"/>
</dbReference>
<evidence type="ECO:0000256" key="3">
    <source>
        <dbReference type="ARBA" id="ARBA00022989"/>
    </source>
</evidence>
<evidence type="ECO:0000256" key="4">
    <source>
        <dbReference type="ARBA" id="ARBA00023040"/>
    </source>
</evidence>
<protein>
    <recommendedName>
        <fullName evidence="10">G-protein coupled receptors family 3 profile domain-containing protein</fullName>
    </recommendedName>
</protein>
<name>B3SER9_TRIAD</name>
<dbReference type="Pfam" id="PF00003">
    <property type="entry name" value="7tm_3"/>
    <property type="match status" value="1"/>
</dbReference>
<evidence type="ECO:0000256" key="5">
    <source>
        <dbReference type="ARBA" id="ARBA00023136"/>
    </source>
</evidence>
<feature type="transmembrane region" description="Helical" evidence="9">
    <location>
        <begin position="259"/>
        <end position="279"/>
    </location>
</feature>
<dbReference type="PANTHER" id="PTHR10519">
    <property type="entry name" value="GABA-B RECEPTOR"/>
    <property type="match status" value="1"/>
</dbReference>
<gene>
    <name evidence="11" type="ORF">TRIADDRAFT_16716</name>
</gene>
<feature type="non-terminal residue" evidence="11">
    <location>
        <position position="1"/>
    </location>
</feature>
<proteinExistence type="predicted"/>
<feature type="transmembrane region" description="Helical" evidence="9">
    <location>
        <begin position="234"/>
        <end position="253"/>
    </location>
</feature>
<evidence type="ECO:0000259" key="10">
    <source>
        <dbReference type="PROSITE" id="PS50259"/>
    </source>
</evidence>
<dbReference type="HOGENOM" id="CLU_068760_0_0_1"/>
<keyword evidence="4" id="KW-0297">G-protein coupled receptor</keyword>
<dbReference type="GO" id="GO:0004965">
    <property type="term" value="F:G protein-coupled GABA receptor activity"/>
    <property type="evidence" value="ECO:0000318"/>
    <property type="project" value="GO_Central"/>
</dbReference>
<evidence type="ECO:0000313" key="12">
    <source>
        <dbReference type="Proteomes" id="UP000009022"/>
    </source>
</evidence>
<dbReference type="PRINTS" id="PR01176">
    <property type="entry name" value="GABABRECEPTR"/>
</dbReference>
<feature type="transmembrane region" description="Helical" evidence="9">
    <location>
        <begin position="84"/>
        <end position="112"/>
    </location>
</feature>